<proteinExistence type="predicted"/>
<keyword evidence="2" id="KW-0614">Plasmid</keyword>
<dbReference type="InterPro" id="IPR011335">
    <property type="entry name" value="Restrct_endonuc-II-like"/>
</dbReference>
<dbReference type="GO" id="GO:0003677">
    <property type="term" value="F:DNA binding"/>
    <property type="evidence" value="ECO:0007669"/>
    <property type="project" value="InterPro"/>
</dbReference>
<reference evidence="2 3" key="1">
    <citation type="journal article" date="2008" name="Proc. Natl. Acad. Sci. U.S.A.">
        <title>The genome of Clostridium kluyveri, a strict anaerobe with unique metabolic features.</title>
        <authorList>
            <person name="Seedorf H."/>
            <person name="Fricke W.F."/>
            <person name="Veith B."/>
            <person name="Brueggemann H."/>
            <person name="Liesegang H."/>
            <person name="Strittmatter A."/>
            <person name="Miethke M."/>
            <person name="Buckel W."/>
            <person name="Hinderberger J."/>
            <person name="Li F."/>
            <person name="Hagemeier C."/>
            <person name="Thauer R.K."/>
            <person name="Gottschalk G."/>
        </authorList>
    </citation>
    <scope>NUCLEOTIDE SEQUENCE [LARGE SCALE GENOMIC DNA]</scope>
    <source>
        <strain evidence="3">ATCC 8527 / DSM 555 / NCIMB 10680</strain>
        <plasmid evidence="2 3">pCKL555A</plasmid>
    </source>
</reference>
<dbReference type="eggNOG" id="ENOG503001F">
    <property type="taxonomic scope" value="Bacteria"/>
</dbReference>
<dbReference type="GO" id="GO:0004518">
    <property type="term" value="F:nuclease activity"/>
    <property type="evidence" value="ECO:0007669"/>
    <property type="project" value="InterPro"/>
</dbReference>
<dbReference type="RefSeq" id="WP_011930347.1">
    <property type="nucleotide sequence ID" value="NC_009466.1"/>
</dbReference>
<dbReference type="InterPro" id="IPR006166">
    <property type="entry name" value="ERCC4_domain"/>
</dbReference>
<dbReference type="EMBL" id="CP000674">
    <property type="protein sequence ID" value="ABQ23600.1"/>
    <property type="molecule type" value="Genomic_DNA"/>
</dbReference>
<dbReference type="AlphaFoldDB" id="A5F9R1"/>
<protein>
    <recommendedName>
        <fullName evidence="1">ERCC4 domain-containing protein</fullName>
    </recommendedName>
</protein>
<organism evidence="2 3">
    <name type="scientific">Clostridium kluyveri (strain ATCC 8527 / DSM 555 / NBRC 12016 / NCIMB 10680 / K1)</name>
    <dbReference type="NCBI Taxonomy" id="431943"/>
    <lineage>
        <taxon>Bacteria</taxon>
        <taxon>Bacillati</taxon>
        <taxon>Bacillota</taxon>
        <taxon>Clostridia</taxon>
        <taxon>Eubacteriales</taxon>
        <taxon>Clostridiaceae</taxon>
        <taxon>Clostridium</taxon>
    </lineage>
</organism>
<accession>A5F9R1</accession>
<evidence type="ECO:0000259" key="1">
    <source>
        <dbReference type="Pfam" id="PF02732"/>
    </source>
</evidence>
<sequence>MQVQYRFSDSEISKLLKENFMIIYDTREQKNQHILDFLDKKKIKYKKKKIDEGDYTAIITARPDMGISRDLYFNVAVERKNSVDELASNLGEKREDYRDDIRLERELKRARQKGTMIYLVVEDKNGMENIEKGNYRSQYGSKAFEAKLASIEVNYLRGIRFVDKKDAGRTILKLLYYSVMEALKDKMQDIKAAEAN</sequence>
<keyword evidence="3" id="KW-1185">Reference proteome</keyword>
<evidence type="ECO:0000313" key="3">
    <source>
        <dbReference type="Proteomes" id="UP000002411"/>
    </source>
</evidence>
<dbReference type="GO" id="GO:0006259">
    <property type="term" value="P:DNA metabolic process"/>
    <property type="evidence" value="ECO:0007669"/>
    <property type="project" value="UniProtKB-ARBA"/>
</dbReference>
<feature type="domain" description="ERCC4" evidence="1">
    <location>
        <begin position="25"/>
        <end position="171"/>
    </location>
</feature>
<dbReference type="Proteomes" id="UP000002411">
    <property type="component" value="Plasmid pCKL555A"/>
</dbReference>
<dbReference type="HOGENOM" id="CLU_118021_0_0_9"/>
<name>A5F9R1_CLOK5</name>
<evidence type="ECO:0000313" key="2">
    <source>
        <dbReference type="EMBL" id="ABQ23600.1"/>
    </source>
</evidence>
<dbReference type="KEGG" id="ckl:CKL_4001"/>
<dbReference type="Gene3D" id="3.40.50.10130">
    <property type="match status" value="1"/>
</dbReference>
<dbReference type="SUPFAM" id="SSF52980">
    <property type="entry name" value="Restriction endonuclease-like"/>
    <property type="match status" value="1"/>
</dbReference>
<geneLocation type="plasmid" evidence="2 3">
    <name>pCKL555A</name>
</geneLocation>
<gene>
    <name evidence="2" type="ordered locus">CKL_4001</name>
</gene>
<dbReference type="Pfam" id="PF02732">
    <property type="entry name" value="ERCC4"/>
    <property type="match status" value="1"/>
</dbReference>